<dbReference type="InterPro" id="IPR024079">
    <property type="entry name" value="MetalloPept_cat_dom_sf"/>
</dbReference>
<accession>A0A8R1ECM2</accession>
<protein>
    <submittedName>
        <fullName evidence="2">Uncharacterized protein</fullName>
    </submittedName>
</protein>
<organism evidence="2 3">
    <name type="scientific">Caenorhabditis japonica</name>
    <dbReference type="NCBI Taxonomy" id="281687"/>
    <lineage>
        <taxon>Eukaryota</taxon>
        <taxon>Metazoa</taxon>
        <taxon>Ecdysozoa</taxon>
        <taxon>Nematoda</taxon>
        <taxon>Chromadorea</taxon>
        <taxon>Rhabditida</taxon>
        <taxon>Rhabditina</taxon>
        <taxon>Rhabditomorpha</taxon>
        <taxon>Rhabditoidea</taxon>
        <taxon>Rhabditidae</taxon>
        <taxon>Peloderinae</taxon>
        <taxon>Caenorhabditis</taxon>
    </lineage>
</organism>
<reference evidence="2" key="2">
    <citation type="submission" date="2022-06" db="UniProtKB">
        <authorList>
            <consortium name="EnsemblMetazoa"/>
        </authorList>
    </citation>
    <scope>IDENTIFICATION</scope>
    <source>
        <strain evidence="2">DF5081</strain>
    </source>
</reference>
<dbReference type="GO" id="GO:0008237">
    <property type="term" value="F:metallopeptidase activity"/>
    <property type="evidence" value="ECO:0007669"/>
    <property type="project" value="InterPro"/>
</dbReference>
<feature type="region of interest" description="Disordered" evidence="1">
    <location>
        <begin position="39"/>
        <end position="79"/>
    </location>
</feature>
<dbReference type="AlphaFoldDB" id="A0A8R1ECM2"/>
<dbReference type="Proteomes" id="UP000005237">
    <property type="component" value="Unassembled WGS sequence"/>
</dbReference>
<dbReference type="SUPFAM" id="SSF55486">
    <property type="entry name" value="Metalloproteases ('zincins'), catalytic domain"/>
    <property type="match status" value="1"/>
</dbReference>
<feature type="compositionally biased region" description="Basic and acidic residues" evidence="1">
    <location>
        <begin position="50"/>
        <end position="79"/>
    </location>
</feature>
<evidence type="ECO:0000313" key="3">
    <source>
        <dbReference type="Proteomes" id="UP000005237"/>
    </source>
</evidence>
<sequence length="79" mass="9330">MGHALGFSHSPDSNSVMFAYDTPRKWTFTPMDKYNMQMYYGTKRSTGRTKKLEEERKEHEKSGKKEKEHETDDIKPDEV</sequence>
<evidence type="ECO:0000256" key="1">
    <source>
        <dbReference type="SAM" id="MobiDB-lite"/>
    </source>
</evidence>
<dbReference type="EnsemblMetazoa" id="CJA32627.1">
    <property type="protein sequence ID" value="CJA32627.1"/>
    <property type="gene ID" value="WBGene00208474"/>
</dbReference>
<evidence type="ECO:0000313" key="2">
    <source>
        <dbReference type="EnsemblMetazoa" id="CJA32627.1"/>
    </source>
</evidence>
<reference evidence="3" key="1">
    <citation type="submission" date="2010-08" db="EMBL/GenBank/DDBJ databases">
        <authorList>
            <consortium name="Caenorhabditis japonica Sequencing Consortium"/>
            <person name="Wilson R.K."/>
        </authorList>
    </citation>
    <scope>NUCLEOTIDE SEQUENCE [LARGE SCALE GENOMIC DNA]</scope>
    <source>
        <strain evidence="3">DF5081</strain>
    </source>
</reference>
<proteinExistence type="predicted"/>
<name>A0A8R1ECM2_CAEJA</name>
<dbReference type="Gene3D" id="3.40.390.10">
    <property type="entry name" value="Collagenase (Catalytic Domain)"/>
    <property type="match status" value="1"/>
</dbReference>
<keyword evidence="3" id="KW-1185">Reference proteome</keyword>